<dbReference type="Pfam" id="PF00022">
    <property type="entry name" value="Actin"/>
    <property type="match status" value="1"/>
</dbReference>
<dbReference type="Proteomes" id="UP000013776">
    <property type="component" value="Unassembled WGS sequence"/>
</dbReference>
<organism evidence="1 2">
    <name type="scientific">Taphrina deformans (strain PYCC 5710 / ATCC 11124 / CBS 356.35 / IMI 108563 / JCM 9778 / NBRC 8474)</name>
    <name type="common">Peach leaf curl fungus</name>
    <name type="synonym">Lalaria deformans</name>
    <dbReference type="NCBI Taxonomy" id="1097556"/>
    <lineage>
        <taxon>Eukaryota</taxon>
        <taxon>Fungi</taxon>
        <taxon>Dikarya</taxon>
        <taxon>Ascomycota</taxon>
        <taxon>Taphrinomycotina</taxon>
        <taxon>Taphrinomycetes</taxon>
        <taxon>Taphrinales</taxon>
        <taxon>Taphrinaceae</taxon>
        <taxon>Taphrina</taxon>
    </lineage>
</organism>
<dbReference type="eggNOG" id="KOG0676">
    <property type="taxonomic scope" value="Eukaryota"/>
</dbReference>
<dbReference type="InterPro" id="IPR043129">
    <property type="entry name" value="ATPase_NBD"/>
</dbReference>
<protein>
    <recommendedName>
        <fullName evidence="3">Carbohydrate kinase FGGY C-terminal domain-containing protein</fullName>
    </recommendedName>
</protein>
<evidence type="ECO:0000313" key="1">
    <source>
        <dbReference type="EMBL" id="CCG81715.1"/>
    </source>
</evidence>
<comment type="caution">
    <text evidence="1">The sequence shown here is derived from an EMBL/GenBank/DDBJ whole genome shotgun (WGS) entry which is preliminary data.</text>
</comment>
<proteinExistence type="predicted"/>
<dbReference type="AlphaFoldDB" id="R4X8M4"/>
<reference evidence="1 2" key="1">
    <citation type="journal article" date="2013" name="MBio">
        <title>Genome sequencing of the plant pathogen Taphrina deformans, the causal agent of peach leaf curl.</title>
        <authorList>
            <person name="Cisse O.H."/>
            <person name="Almeida J.M.G.C.F."/>
            <person name="Fonseca A."/>
            <person name="Kumar A.A."/>
            <person name="Salojaervi J."/>
            <person name="Overmyer K."/>
            <person name="Hauser P.M."/>
            <person name="Pagni M."/>
        </authorList>
    </citation>
    <scope>NUCLEOTIDE SEQUENCE [LARGE SCALE GENOMIC DNA]</scope>
    <source>
        <strain evidence="2">PYCC 5710 / ATCC 11124 / CBS 356.35 / IMI 108563 / JCM 9778 / NBRC 8474</strain>
    </source>
</reference>
<accession>R4X8M4</accession>
<dbReference type="OrthoDB" id="337660at2759"/>
<dbReference type="SUPFAM" id="SSF53067">
    <property type="entry name" value="Actin-like ATPase domain"/>
    <property type="match status" value="1"/>
</dbReference>
<name>R4X8M4_TAPDE</name>
<dbReference type="VEuPathDB" id="FungiDB:TAPDE_001542"/>
<evidence type="ECO:0000313" key="2">
    <source>
        <dbReference type="Proteomes" id="UP000013776"/>
    </source>
</evidence>
<keyword evidence="2" id="KW-1185">Reference proteome</keyword>
<gene>
    <name evidence="1" type="ORF">TAPDE_001542</name>
</gene>
<dbReference type="InterPro" id="IPR004000">
    <property type="entry name" value="Actin"/>
</dbReference>
<evidence type="ECO:0008006" key="3">
    <source>
        <dbReference type="Google" id="ProtNLM"/>
    </source>
</evidence>
<dbReference type="PANTHER" id="PTHR11937">
    <property type="entry name" value="ACTIN"/>
    <property type="match status" value="1"/>
</dbReference>
<dbReference type="STRING" id="1097556.R4X8M4"/>
<dbReference type="EMBL" id="CAHR02000056">
    <property type="protein sequence ID" value="CCG81715.1"/>
    <property type="molecule type" value="Genomic_DNA"/>
</dbReference>
<sequence length="269" mass="30078">MARILFTYHQPREVTFMHASVCAALALGITAGIIVEIGVDETTIVPVTIYDRRPLHVLTRSTRYARAALIERTRWLVSQFGDFSMDKLTALDLDHFIRTALVCLPRSPIASDSSEYVPNEKLEEHYNTPEYQGKVFTWTQPSTERRVSLPQWIRFAIVEIFFEARNQYADSAFTSIPVCISSIIAKATIDIRADLKAVAVTGSLCDIPGLQARIQRDTGTRLLENVHGPDLAWTGASLAASLAFGGPSITMQQFNSTSRVPDWTHQTRH</sequence>
<dbReference type="Gene3D" id="3.30.420.40">
    <property type="match status" value="1"/>
</dbReference>